<proteinExistence type="predicted"/>
<evidence type="ECO:0000313" key="2">
    <source>
        <dbReference type="EMBL" id="WFG38869.1"/>
    </source>
</evidence>
<keyword evidence="3" id="KW-1185">Reference proteome</keyword>
<dbReference type="InterPro" id="IPR003329">
    <property type="entry name" value="Cytidylyl_trans"/>
</dbReference>
<protein>
    <recommendedName>
        <fullName evidence="5">Cytidylyltransferase</fullName>
    </recommendedName>
</protein>
<dbReference type="AlphaFoldDB" id="A0AAJ6CU55"/>
<evidence type="ECO:0008006" key="5">
    <source>
        <dbReference type="Google" id="ProtNLM"/>
    </source>
</evidence>
<name>A0AAJ6CU55_9CHLR</name>
<dbReference type="SUPFAM" id="SSF53448">
    <property type="entry name" value="Nucleotide-diphospho-sugar transferases"/>
    <property type="match status" value="1"/>
</dbReference>
<dbReference type="PANTHER" id="PTHR21485">
    <property type="entry name" value="HAD SUPERFAMILY MEMBERS CMAS AND KDSC"/>
    <property type="match status" value="1"/>
</dbReference>
<dbReference type="RefSeq" id="WP_342822149.1">
    <property type="nucleotide sequence ID" value="NZ_CP046146.1"/>
</dbReference>
<dbReference type="Proteomes" id="UP001321249">
    <property type="component" value="Unassembled WGS sequence"/>
</dbReference>
<organism evidence="2 3">
    <name type="scientific">Candidatus Lucifugimonas marina</name>
    <dbReference type="NCBI Taxonomy" id="3038979"/>
    <lineage>
        <taxon>Bacteria</taxon>
        <taxon>Bacillati</taxon>
        <taxon>Chloroflexota</taxon>
        <taxon>Dehalococcoidia</taxon>
        <taxon>SAR202 cluster</taxon>
        <taxon>Candidatus Lucifugimonadales</taxon>
        <taxon>Candidatus Lucifugimonadaceae</taxon>
        <taxon>Candidatus Lucifugimonas</taxon>
    </lineage>
</organism>
<dbReference type="PANTHER" id="PTHR21485:SF6">
    <property type="entry name" value="N-ACYLNEURAMINATE CYTIDYLYLTRANSFERASE-RELATED"/>
    <property type="match status" value="1"/>
</dbReference>
<dbReference type="InterPro" id="IPR029044">
    <property type="entry name" value="Nucleotide-diphossugar_trans"/>
</dbReference>
<evidence type="ECO:0000313" key="1">
    <source>
        <dbReference type="EMBL" id="MDG0866417.1"/>
    </source>
</evidence>
<sequence length="251" mass="28019">MEEEEMNVVGLMIGKKSSAGVPNKNISMVLGHRLCEYPLMAASGSKYINKVFVSTDSPIIAEAGRSHGAEIIDRPHSLEDPKTLTEDVLSHAYNVIVEERKEEVDFFVLLYSNGGFVNSELIDDAIERLVANPDFDSCVGTVSADMFTPIRAKRINDDGELVPFVDLDVFGQFTSNRDSAGNVFFIDMSLQVLKPECFARMDGNQEPFLWLGQKILPYEKAFGGDLDATWQYPVLEAWLKENGPETVRKEE</sequence>
<dbReference type="InterPro" id="IPR050793">
    <property type="entry name" value="CMP-NeuNAc_synthase"/>
</dbReference>
<evidence type="ECO:0000313" key="4">
    <source>
        <dbReference type="Proteomes" id="UP001321249"/>
    </source>
</evidence>
<dbReference type="Proteomes" id="UP001219901">
    <property type="component" value="Chromosome"/>
</dbReference>
<evidence type="ECO:0000313" key="3">
    <source>
        <dbReference type="Proteomes" id="UP001219901"/>
    </source>
</evidence>
<gene>
    <name evidence="1" type="ORF">GKO46_04940</name>
    <name evidence="2" type="ORF">GKO48_04320</name>
</gene>
<reference evidence="3 4" key="1">
    <citation type="submission" date="2019-11" db="EMBL/GenBank/DDBJ databases">
        <authorList>
            <person name="Cho J.-C."/>
        </authorList>
    </citation>
    <scope>NUCLEOTIDE SEQUENCE [LARGE SCALE GENOMIC DNA]</scope>
    <source>
        <strain evidence="2 3">JH1073</strain>
        <strain evidence="1 4">JH702</strain>
    </source>
</reference>
<dbReference type="EMBL" id="WMBE01000001">
    <property type="protein sequence ID" value="MDG0866417.1"/>
    <property type="molecule type" value="Genomic_DNA"/>
</dbReference>
<reference evidence="2" key="2">
    <citation type="journal article" date="2023" name="Nat. Commun.">
        <title>Cultivation of marine bacteria of the SAR202 clade.</title>
        <authorList>
            <person name="Lim Y."/>
            <person name="Seo J.H."/>
            <person name="Giovannoni S.J."/>
            <person name="Kang I."/>
            <person name="Cho J.C."/>
        </authorList>
    </citation>
    <scope>NUCLEOTIDE SEQUENCE</scope>
    <source>
        <strain evidence="2">JH1073</strain>
    </source>
</reference>
<reference evidence="3" key="3">
    <citation type="submission" date="2023-06" db="EMBL/GenBank/DDBJ databases">
        <title>Pangenomics reveal diversification of enzyme families and niche specialization in globally abundant SAR202 bacteria.</title>
        <authorList>
            <person name="Saw J.H.W."/>
        </authorList>
    </citation>
    <scope>NUCLEOTIDE SEQUENCE [LARGE SCALE GENOMIC DNA]</scope>
    <source>
        <strain evidence="3">JH1073</strain>
    </source>
</reference>
<dbReference type="EMBL" id="CP046147">
    <property type="protein sequence ID" value="WFG38869.1"/>
    <property type="molecule type" value="Genomic_DNA"/>
</dbReference>
<dbReference type="GO" id="GO:0008781">
    <property type="term" value="F:N-acylneuraminate cytidylyltransferase activity"/>
    <property type="evidence" value="ECO:0007669"/>
    <property type="project" value="TreeGrafter"/>
</dbReference>
<dbReference type="Gene3D" id="3.90.550.10">
    <property type="entry name" value="Spore Coat Polysaccharide Biosynthesis Protein SpsA, Chain A"/>
    <property type="match status" value="1"/>
</dbReference>
<dbReference type="Pfam" id="PF02348">
    <property type="entry name" value="CTP_transf_3"/>
    <property type="match status" value="1"/>
</dbReference>
<accession>A0AAJ6CU55</accession>